<dbReference type="CDD" id="cd08054">
    <property type="entry name" value="gp6"/>
    <property type="match status" value="1"/>
</dbReference>
<evidence type="ECO:0008006" key="3">
    <source>
        <dbReference type="Google" id="ProtNLM"/>
    </source>
</evidence>
<dbReference type="EMBL" id="LAKJ01000018">
    <property type="protein sequence ID" value="KKI63178.1"/>
    <property type="molecule type" value="Genomic_DNA"/>
</dbReference>
<dbReference type="RefSeq" id="WP_046467796.1">
    <property type="nucleotide sequence ID" value="NZ_LAKJ01000018.1"/>
</dbReference>
<dbReference type="InterPro" id="IPR006450">
    <property type="entry name" value="Phage_HK97_gp6-like"/>
</dbReference>
<dbReference type="NCBIfam" id="TIGR01560">
    <property type="entry name" value="put_DNA_pack"/>
    <property type="match status" value="1"/>
</dbReference>
<dbReference type="Gene3D" id="1.10.3230.30">
    <property type="entry name" value="Phage gp6-like head-tail connector protein"/>
    <property type="match status" value="1"/>
</dbReference>
<organism evidence="1 2">
    <name type="scientific">Staphylococcus cohnii subsp. cohnii</name>
    <dbReference type="NCBI Taxonomy" id="74704"/>
    <lineage>
        <taxon>Bacteria</taxon>
        <taxon>Bacillati</taxon>
        <taxon>Bacillota</taxon>
        <taxon>Bacilli</taxon>
        <taxon>Bacillales</taxon>
        <taxon>Staphylococcaceae</taxon>
        <taxon>Staphylococcus</taxon>
        <taxon>Staphylococcus cohnii species complex</taxon>
    </lineage>
</organism>
<evidence type="ECO:0000313" key="2">
    <source>
        <dbReference type="Proteomes" id="UP000034455"/>
    </source>
</evidence>
<reference evidence="1 2" key="1">
    <citation type="submission" date="2015-03" db="EMBL/GenBank/DDBJ databases">
        <title>Genome Assembly of Staphylococcus cohnii subsp. cohnii strain G22B2.</title>
        <authorList>
            <person name="Nair G."/>
            <person name="Kaur G."/>
            <person name="Khatri I."/>
            <person name="Singh N.K."/>
            <person name="Sathyabama S."/>
            <person name="Maurya S.K."/>
            <person name="Subramanian S."/>
            <person name="Agrewala J.N."/>
            <person name="Mayilraj S."/>
        </authorList>
    </citation>
    <scope>NUCLEOTIDE SEQUENCE [LARGE SCALE GENOMIC DNA]</scope>
    <source>
        <strain evidence="1 2">G22B2</strain>
    </source>
</reference>
<dbReference type="InterPro" id="IPR021146">
    <property type="entry name" value="Phage_gp6-like_head-tail"/>
</dbReference>
<gene>
    <name evidence="1" type="ORF">UF66_1034</name>
</gene>
<dbReference type="PATRIC" id="fig|74704.6.peg.1064"/>
<dbReference type="Pfam" id="PF05135">
    <property type="entry name" value="Phage_connect_1"/>
    <property type="match status" value="1"/>
</dbReference>
<comment type="caution">
    <text evidence="1">The sequence shown here is derived from an EMBL/GenBank/DDBJ whole genome shotgun (WGS) entry which is preliminary data.</text>
</comment>
<proteinExistence type="predicted"/>
<dbReference type="AlphaFoldDB" id="A0A0M2NZW6"/>
<dbReference type="Proteomes" id="UP000034455">
    <property type="component" value="Unassembled WGS sequence"/>
</dbReference>
<evidence type="ECO:0000313" key="1">
    <source>
        <dbReference type="EMBL" id="KKI63178.1"/>
    </source>
</evidence>
<sequence length="113" mass="12904">MFRLDSVESIKKAIRVDHDFDDDLIMNVYLPGAINEVKTAVSLNSEDEPFYKDNPTFNLAVLNIIAHHNDNRSITSNEQSFDIPASSMKLVQTLRSDLAKWRRDNIEVIADEP</sequence>
<protein>
    <recommendedName>
        <fullName evidence="3">Phage gp6-like head-tail connector protein</fullName>
    </recommendedName>
</protein>
<accession>A0A0M2NZW6</accession>
<name>A0A0M2NZW6_STACC</name>